<comment type="caution">
    <text evidence="1">The sequence shown here is derived from an EMBL/GenBank/DDBJ whole genome shotgun (WGS) entry which is preliminary data.</text>
</comment>
<evidence type="ECO:0000313" key="1">
    <source>
        <dbReference type="EMBL" id="ESR26913.1"/>
    </source>
</evidence>
<organism evidence="1 2">
    <name type="scientific">Lutibaculum baratangense AMV1</name>
    <dbReference type="NCBI Taxonomy" id="631454"/>
    <lineage>
        <taxon>Bacteria</taxon>
        <taxon>Pseudomonadati</taxon>
        <taxon>Pseudomonadota</taxon>
        <taxon>Alphaproteobacteria</taxon>
        <taxon>Hyphomicrobiales</taxon>
        <taxon>Tepidamorphaceae</taxon>
        <taxon>Lutibaculum</taxon>
    </lineage>
</organism>
<reference evidence="1 2" key="1">
    <citation type="journal article" date="2014" name="Genome Announc.">
        <title>Draft Genome Sequence of Lutibaculum baratangense Strain AMV1T, Isolated from a Mud Volcano in Andamans, India.</title>
        <authorList>
            <person name="Singh A."/>
            <person name="Sreenivas A."/>
            <person name="Sathyanarayana Reddy G."/>
            <person name="Pinnaka A.K."/>
            <person name="Shivaji S."/>
        </authorList>
    </citation>
    <scope>NUCLEOTIDE SEQUENCE [LARGE SCALE GENOMIC DNA]</scope>
    <source>
        <strain evidence="1 2">AMV1</strain>
    </source>
</reference>
<dbReference type="AlphaFoldDB" id="V4TME6"/>
<evidence type="ECO:0000313" key="2">
    <source>
        <dbReference type="Proteomes" id="UP000017819"/>
    </source>
</evidence>
<dbReference type="STRING" id="631454.N177_0697"/>
<sequence length="43" mass="5026">MVDAHRRAPNENIHEHFRASFPICAVLPHRVREVTRLDGRACF</sequence>
<proteinExistence type="predicted"/>
<keyword evidence="2" id="KW-1185">Reference proteome</keyword>
<name>V4TME6_9HYPH</name>
<dbReference type="EMBL" id="AWXZ01000013">
    <property type="protein sequence ID" value="ESR26913.1"/>
    <property type="molecule type" value="Genomic_DNA"/>
</dbReference>
<gene>
    <name evidence="1" type="ORF">N177_0697</name>
</gene>
<accession>V4TME6</accession>
<dbReference type="Proteomes" id="UP000017819">
    <property type="component" value="Unassembled WGS sequence"/>
</dbReference>
<protein>
    <submittedName>
        <fullName evidence="1">Uncharacterized protein</fullName>
    </submittedName>
</protein>